<protein>
    <submittedName>
        <fullName evidence="2">Uncharacterized protein</fullName>
    </submittedName>
</protein>
<dbReference type="Proteomes" id="UP001163046">
    <property type="component" value="Unassembled WGS sequence"/>
</dbReference>
<keyword evidence="3" id="KW-1185">Reference proteome</keyword>
<evidence type="ECO:0000313" key="2">
    <source>
        <dbReference type="EMBL" id="KAJ7377438.1"/>
    </source>
</evidence>
<reference evidence="2" key="1">
    <citation type="submission" date="2023-01" db="EMBL/GenBank/DDBJ databases">
        <title>Genome assembly of the deep-sea coral Lophelia pertusa.</title>
        <authorList>
            <person name="Herrera S."/>
            <person name="Cordes E."/>
        </authorList>
    </citation>
    <scope>NUCLEOTIDE SEQUENCE</scope>
    <source>
        <strain evidence="2">USNM1676648</strain>
        <tissue evidence="2">Polyp</tissue>
    </source>
</reference>
<organism evidence="2 3">
    <name type="scientific">Desmophyllum pertusum</name>
    <dbReference type="NCBI Taxonomy" id="174260"/>
    <lineage>
        <taxon>Eukaryota</taxon>
        <taxon>Metazoa</taxon>
        <taxon>Cnidaria</taxon>
        <taxon>Anthozoa</taxon>
        <taxon>Hexacorallia</taxon>
        <taxon>Scleractinia</taxon>
        <taxon>Caryophylliina</taxon>
        <taxon>Caryophylliidae</taxon>
        <taxon>Desmophyllum</taxon>
    </lineage>
</organism>
<dbReference type="AlphaFoldDB" id="A0A9W9ZB36"/>
<gene>
    <name evidence="2" type="ORF">OS493_029340</name>
</gene>
<evidence type="ECO:0000313" key="3">
    <source>
        <dbReference type="Proteomes" id="UP001163046"/>
    </source>
</evidence>
<evidence type="ECO:0000256" key="1">
    <source>
        <dbReference type="SAM" id="MobiDB-lite"/>
    </source>
</evidence>
<dbReference type="EMBL" id="MU826379">
    <property type="protein sequence ID" value="KAJ7377438.1"/>
    <property type="molecule type" value="Genomic_DNA"/>
</dbReference>
<proteinExistence type="predicted"/>
<sequence length="54" mass="6121">MPPQNNAYRVRARAHAPPNESGTHQLEAVRVRQTVYCVVLRVDVAQRRNLVEPG</sequence>
<name>A0A9W9ZB36_9CNID</name>
<feature type="region of interest" description="Disordered" evidence="1">
    <location>
        <begin position="1"/>
        <end position="25"/>
    </location>
</feature>
<comment type="caution">
    <text evidence="2">The sequence shown here is derived from an EMBL/GenBank/DDBJ whole genome shotgun (WGS) entry which is preliminary data.</text>
</comment>
<accession>A0A9W9ZB36</accession>